<dbReference type="AlphaFoldDB" id="A0A9D4LL15"/>
<comment type="caution">
    <text evidence="1">The sequence shown here is derived from an EMBL/GenBank/DDBJ whole genome shotgun (WGS) entry which is preliminary data.</text>
</comment>
<dbReference type="EMBL" id="JAIWYP010000003">
    <property type="protein sequence ID" value="KAH3859975.1"/>
    <property type="molecule type" value="Genomic_DNA"/>
</dbReference>
<name>A0A9D4LL15_DREPO</name>
<evidence type="ECO:0000313" key="1">
    <source>
        <dbReference type="EMBL" id="KAH3859975.1"/>
    </source>
</evidence>
<reference evidence="1" key="1">
    <citation type="journal article" date="2019" name="bioRxiv">
        <title>The Genome of the Zebra Mussel, Dreissena polymorpha: A Resource for Invasive Species Research.</title>
        <authorList>
            <person name="McCartney M.A."/>
            <person name="Auch B."/>
            <person name="Kono T."/>
            <person name="Mallez S."/>
            <person name="Zhang Y."/>
            <person name="Obille A."/>
            <person name="Becker A."/>
            <person name="Abrahante J.E."/>
            <person name="Garbe J."/>
            <person name="Badalamenti J.P."/>
            <person name="Herman A."/>
            <person name="Mangelson H."/>
            <person name="Liachko I."/>
            <person name="Sullivan S."/>
            <person name="Sone E.D."/>
            <person name="Koren S."/>
            <person name="Silverstein K.A.T."/>
            <person name="Beckman K.B."/>
            <person name="Gohl D.M."/>
        </authorList>
    </citation>
    <scope>NUCLEOTIDE SEQUENCE</scope>
    <source>
        <strain evidence="1">Duluth1</strain>
        <tissue evidence="1">Whole animal</tissue>
    </source>
</reference>
<organism evidence="1 2">
    <name type="scientific">Dreissena polymorpha</name>
    <name type="common">Zebra mussel</name>
    <name type="synonym">Mytilus polymorpha</name>
    <dbReference type="NCBI Taxonomy" id="45954"/>
    <lineage>
        <taxon>Eukaryota</taxon>
        <taxon>Metazoa</taxon>
        <taxon>Spiralia</taxon>
        <taxon>Lophotrochozoa</taxon>
        <taxon>Mollusca</taxon>
        <taxon>Bivalvia</taxon>
        <taxon>Autobranchia</taxon>
        <taxon>Heteroconchia</taxon>
        <taxon>Euheterodonta</taxon>
        <taxon>Imparidentia</taxon>
        <taxon>Neoheterodontei</taxon>
        <taxon>Myida</taxon>
        <taxon>Dreissenoidea</taxon>
        <taxon>Dreissenidae</taxon>
        <taxon>Dreissena</taxon>
    </lineage>
</organism>
<keyword evidence="2" id="KW-1185">Reference proteome</keyword>
<accession>A0A9D4LL15</accession>
<gene>
    <name evidence="1" type="ORF">DPMN_102796</name>
</gene>
<protein>
    <submittedName>
        <fullName evidence="1">Uncharacterized protein</fullName>
    </submittedName>
</protein>
<dbReference type="Proteomes" id="UP000828390">
    <property type="component" value="Unassembled WGS sequence"/>
</dbReference>
<proteinExistence type="predicted"/>
<reference evidence="1" key="2">
    <citation type="submission" date="2020-11" db="EMBL/GenBank/DDBJ databases">
        <authorList>
            <person name="McCartney M.A."/>
            <person name="Auch B."/>
            <person name="Kono T."/>
            <person name="Mallez S."/>
            <person name="Becker A."/>
            <person name="Gohl D.M."/>
            <person name="Silverstein K.A.T."/>
            <person name="Koren S."/>
            <person name="Bechman K.B."/>
            <person name="Herman A."/>
            <person name="Abrahante J.E."/>
            <person name="Garbe J."/>
        </authorList>
    </citation>
    <scope>NUCLEOTIDE SEQUENCE</scope>
    <source>
        <strain evidence="1">Duluth1</strain>
        <tissue evidence="1">Whole animal</tissue>
    </source>
</reference>
<evidence type="ECO:0000313" key="2">
    <source>
        <dbReference type="Proteomes" id="UP000828390"/>
    </source>
</evidence>
<sequence length="52" mass="5972">MDFSTTTAKTLNTTTEISKITITSESPPTKTHLSIMKNEHYHFLLTQQLFNE</sequence>